<evidence type="ECO:0000256" key="8">
    <source>
        <dbReference type="ARBA" id="ARBA00022989"/>
    </source>
</evidence>
<evidence type="ECO:0000256" key="13">
    <source>
        <dbReference type="SAM" id="Phobius"/>
    </source>
</evidence>
<comment type="subcellular location">
    <subcellularLocation>
        <location evidence="1">Cell inner membrane</location>
        <topology evidence="1">Multi-pass membrane protein</topology>
    </subcellularLocation>
</comment>
<evidence type="ECO:0000256" key="3">
    <source>
        <dbReference type="ARBA" id="ARBA00022475"/>
    </source>
</evidence>
<keyword evidence="8 13" id="KW-1133">Transmembrane helix</keyword>
<dbReference type="Proteomes" id="UP000326354">
    <property type="component" value="Chromosome"/>
</dbReference>
<evidence type="ECO:0000313" key="16">
    <source>
        <dbReference type="Proteomes" id="UP000326354"/>
    </source>
</evidence>
<evidence type="ECO:0000256" key="6">
    <source>
        <dbReference type="ARBA" id="ARBA00022741"/>
    </source>
</evidence>
<dbReference type="OrthoDB" id="9770099at2"/>
<evidence type="ECO:0000256" key="9">
    <source>
        <dbReference type="ARBA" id="ARBA00023136"/>
    </source>
</evidence>
<evidence type="ECO:0000256" key="12">
    <source>
        <dbReference type="ARBA" id="ARBA00038388"/>
    </source>
</evidence>
<dbReference type="GO" id="GO:0005886">
    <property type="term" value="C:plasma membrane"/>
    <property type="evidence" value="ECO:0007669"/>
    <property type="project" value="UniProtKB-SubCell"/>
</dbReference>
<evidence type="ECO:0000259" key="14">
    <source>
        <dbReference type="PROSITE" id="PS50893"/>
    </source>
</evidence>
<keyword evidence="5 13" id="KW-0812">Transmembrane</keyword>
<evidence type="ECO:0000256" key="11">
    <source>
        <dbReference type="ARBA" id="ARBA00038076"/>
    </source>
</evidence>
<protein>
    <submittedName>
        <fullName evidence="15">Macrolide export ATP-binding/permease protein MacB</fullName>
    </submittedName>
</protein>
<feature type="transmembrane region" description="Helical" evidence="13">
    <location>
        <begin position="530"/>
        <end position="556"/>
    </location>
</feature>
<feature type="transmembrane region" description="Helical" evidence="13">
    <location>
        <begin position="583"/>
        <end position="605"/>
    </location>
</feature>
<dbReference type="PANTHER" id="PTHR30572">
    <property type="entry name" value="MEMBRANE COMPONENT OF TRANSPORTER-RELATED"/>
    <property type="match status" value="1"/>
</dbReference>
<keyword evidence="3" id="KW-1003">Cell membrane</keyword>
<dbReference type="RefSeq" id="WP_151966363.1">
    <property type="nucleotide sequence ID" value="NZ_AP019860.1"/>
</dbReference>
<keyword evidence="6" id="KW-0547">Nucleotide-binding</keyword>
<feature type="transmembrane region" description="Helical" evidence="13">
    <location>
        <begin position="265"/>
        <end position="285"/>
    </location>
</feature>
<dbReference type="GO" id="GO:0046677">
    <property type="term" value="P:response to antibiotic"/>
    <property type="evidence" value="ECO:0007669"/>
    <property type="project" value="UniProtKB-KW"/>
</dbReference>
<name>A0A5S9IJB9_UABAM</name>
<dbReference type="CDD" id="cd03255">
    <property type="entry name" value="ABC_MJ0796_LolCDE_FtsE"/>
    <property type="match status" value="1"/>
</dbReference>
<dbReference type="KEGG" id="uam:UABAM_00453"/>
<dbReference type="InterPro" id="IPR025857">
    <property type="entry name" value="MacB_PCD"/>
</dbReference>
<evidence type="ECO:0000256" key="4">
    <source>
        <dbReference type="ARBA" id="ARBA00022519"/>
    </source>
</evidence>
<dbReference type="AlphaFoldDB" id="A0A5S9IJB9"/>
<keyword evidence="4" id="KW-0997">Cell inner membrane</keyword>
<organism evidence="15 16">
    <name type="scientific">Uabimicrobium amorphum</name>
    <dbReference type="NCBI Taxonomy" id="2596890"/>
    <lineage>
        <taxon>Bacteria</taxon>
        <taxon>Pseudomonadati</taxon>
        <taxon>Planctomycetota</taxon>
        <taxon>Candidatus Uabimicrobiia</taxon>
        <taxon>Candidatus Uabimicrobiales</taxon>
        <taxon>Candidatus Uabimicrobiaceae</taxon>
        <taxon>Candidatus Uabimicrobium</taxon>
    </lineage>
</organism>
<dbReference type="InterPro" id="IPR017911">
    <property type="entry name" value="MacB-like_ATP-bd"/>
</dbReference>
<evidence type="ECO:0000256" key="10">
    <source>
        <dbReference type="ARBA" id="ARBA00023251"/>
    </source>
</evidence>
<dbReference type="Pfam" id="PF02687">
    <property type="entry name" value="FtsX"/>
    <property type="match status" value="1"/>
</dbReference>
<keyword evidence="7 15" id="KW-0067">ATP-binding</keyword>
<gene>
    <name evidence="15" type="ORF">UABAM_00453</name>
</gene>
<dbReference type="Gene3D" id="3.40.50.300">
    <property type="entry name" value="P-loop containing nucleotide triphosphate hydrolases"/>
    <property type="match status" value="1"/>
</dbReference>
<dbReference type="EMBL" id="AP019860">
    <property type="protein sequence ID" value="BBM82110.1"/>
    <property type="molecule type" value="Genomic_DNA"/>
</dbReference>
<evidence type="ECO:0000256" key="5">
    <source>
        <dbReference type="ARBA" id="ARBA00022692"/>
    </source>
</evidence>
<keyword evidence="16" id="KW-1185">Reference proteome</keyword>
<evidence type="ECO:0000256" key="2">
    <source>
        <dbReference type="ARBA" id="ARBA00022448"/>
    </source>
</evidence>
<sequence length="653" mass="72256">MYLLEMKDVHKSYVLDVQEVPVLHGINLQIASGEFVSIMGPSGSGKSTLMNLLGCLDRPSKGSYLLNGVRVESLDDSELSNIRNREVGFVFQKFNLLAANTAIQNIALPLTYRGIARKEREKLARVVAEKVGIGERLHHRPNEISGGQAQRVAIARALLGQPHLILADEPTGSLDSQTGAEILSIFHDLHRQGHTIVMVTHDEKIAAEAQRTIYLKDGYIVEDTRRKTFTATEMTKTSSRQDNLKWKDVFGIAIREGLLAHPLRTALTMLGVIFGVAAVIAMMAINEGARQKAIAQIKQMGLNNIRVRSVALTEEERLRAREHLSLGLSLQDVVSIQKLPSVQHIAPIRYVKADISKGTQKWRSNVIGTTPQYKLVAEIPLKRGRFLQQHDLQHHRRICVIGSHLHTQLFGYNSGLGKTLYIGTEVFVIVGVLQGKNASDEAIKGVRAEDVNNNIYIPLTTSIKRFFNQSRSSEIDEITMMIDHSHHLPTTSQWISKILTKRHNSVADFTVIVPQELLRQERETQRIFDIVMVCIASISLVVGGIGIMNIMLAAVTERIREIGIRRAIGANKKDVLKQFLTEAVTISLNGGILGICCGWLLAIGISSYTDWNIDVSLMSILLGVGVSTSIGVVFGIYPAWKAARLDPIVALNT</sequence>
<dbReference type="GO" id="GO:0098796">
    <property type="term" value="C:membrane protein complex"/>
    <property type="evidence" value="ECO:0007669"/>
    <property type="project" value="UniProtKB-ARBA"/>
</dbReference>
<dbReference type="GO" id="GO:0022857">
    <property type="term" value="F:transmembrane transporter activity"/>
    <property type="evidence" value="ECO:0007669"/>
    <property type="project" value="UniProtKB-ARBA"/>
</dbReference>
<dbReference type="PANTHER" id="PTHR30572:SF4">
    <property type="entry name" value="ABC TRANSPORTER PERMEASE YTRF"/>
    <property type="match status" value="1"/>
</dbReference>
<evidence type="ECO:0000313" key="15">
    <source>
        <dbReference type="EMBL" id="BBM82110.1"/>
    </source>
</evidence>
<evidence type="ECO:0000256" key="7">
    <source>
        <dbReference type="ARBA" id="ARBA00022840"/>
    </source>
</evidence>
<evidence type="ECO:0000256" key="1">
    <source>
        <dbReference type="ARBA" id="ARBA00004429"/>
    </source>
</evidence>
<dbReference type="SMART" id="SM00382">
    <property type="entry name" value="AAA"/>
    <property type="match status" value="1"/>
</dbReference>
<dbReference type="PROSITE" id="PS00211">
    <property type="entry name" value="ABC_TRANSPORTER_1"/>
    <property type="match status" value="1"/>
</dbReference>
<reference evidence="15 16" key="1">
    <citation type="submission" date="2019-08" db="EMBL/GenBank/DDBJ databases">
        <title>Complete genome sequence of Candidatus Uab amorphum.</title>
        <authorList>
            <person name="Shiratori T."/>
            <person name="Suzuki S."/>
            <person name="Kakizawa Y."/>
            <person name="Ishida K."/>
        </authorList>
    </citation>
    <scope>NUCLEOTIDE SEQUENCE [LARGE SCALE GENOMIC DNA]</scope>
    <source>
        <strain evidence="15 16">SRT547</strain>
    </source>
</reference>
<keyword evidence="2" id="KW-0813">Transport</keyword>
<dbReference type="InterPro" id="IPR050250">
    <property type="entry name" value="Macrolide_Exporter_MacB"/>
</dbReference>
<dbReference type="Pfam" id="PF12704">
    <property type="entry name" value="MacB_PCD"/>
    <property type="match status" value="1"/>
</dbReference>
<dbReference type="InterPro" id="IPR003593">
    <property type="entry name" value="AAA+_ATPase"/>
</dbReference>
<keyword evidence="10" id="KW-0046">Antibiotic resistance</keyword>
<dbReference type="FunFam" id="3.40.50.300:FF:000032">
    <property type="entry name" value="Export ABC transporter ATP-binding protein"/>
    <property type="match status" value="1"/>
</dbReference>
<keyword evidence="9 13" id="KW-0472">Membrane</keyword>
<feature type="transmembrane region" description="Helical" evidence="13">
    <location>
        <begin position="617"/>
        <end position="637"/>
    </location>
</feature>
<accession>A0A5S9IJB9</accession>
<proteinExistence type="inferred from homology"/>
<dbReference type="InterPro" id="IPR003439">
    <property type="entry name" value="ABC_transporter-like_ATP-bd"/>
</dbReference>
<dbReference type="InterPro" id="IPR003838">
    <property type="entry name" value="ABC3_permease_C"/>
</dbReference>
<feature type="domain" description="ABC transporter" evidence="14">
    <location>
        <begin position="4"/>
        <end position="242"/>
    </location>
</feature>
<dbReference type="GO" id="GO:0005524">
    <property type="term" value="F:ATP binding"/>
    <property type="evidence" value="ECO:0007669"/>
    <property type="project" value="UniProtKB-KW"/>
</dbReference>
<dbReference type="PROSITE" id="PS50893">
    <property type="entry name" value="ABC_TRANSPORTER_2"/>
    <property type="match status" value="1"/>
</dbReference>
<dbReference type="InterPro" id="IPR027417">
    <property type="entry name" value="P-loop_NTPase"/>
</dbReference>
<comment type="similarity">
    <text evidence="12">Belongs to the ABC transporter superfamily. Macrolide exporter (TC 3.A.1.122) family.</text>
</comment>
<comment type="similarity">
    <text evidence="11">Belongs to the ABC-4 integral membrane protein family.</text>
</comment>
<dbReference type="InterPro" id="IPR017871">
    <property type="entry name" value="ABC_transporter-like_CS"/>
</dbReference>
<dbReference type="GO" id="GO:0016887">
    <property type="term" value="F:ATP hydrolysis activity"/>
    <property type="evidence" value="ECO:0007669"/>
    <property type="project" value="InterPro"/>
</dbReference>
<dbReference type="Pfam" id="PF00005">
    <property type="entry name" value="ABC_tran"/>
    <property type="match status" value="1"/>
</dbReference>
<dbReference type="SUPFAM" id="SSF52540">
    <property type="entry name" value="P-loop containing nucleoside triphosphate hydrolases"/>
    <property type="match status" value="1"/>
</dbReference>